<comment type="caution">
    <text evidence="2">The sequence shown here is derived from an EMBL/GenBank/DDBJ whole genome shotgun (WGS) entry which is preliminary data.</text>
</comment>
<keyword evidence="3" id="KW-1185">Reference proteome</keyword>
<evidence type="ECO:0008006" key="4">
    <source>
        <dbReference type="Google" id="ProtNLM"/>
    </source>
</evidence>
<evidence type="ECO:0000256" key="1">
    <source>
        <dbReference type="SAM" id="MobiDB-lite"/>
    </source>
</evidence>
<organism evidence="2 3">
    <name type="scientific">Actinacidiphila bryophytorum</name>
    <dbReference type="NCBI Taxonomy" id="1436133"/>
    <lineage>
        <taxon>Bacteria</taxon>
        <taxon>Bacillati</taxon>
        <taxon>Actinomycetota</taxon>
        <taxon>Actinomycetes</taxon>
        <taxon>Kitasatosporales</taxon>
        <taxon>Streptomycetaceae</taxon>
        <taxon>Actinacidiphila</taxon>
    </lineage>
</organism>
<dbReference type="EMBL" id="CAJVAX010000021">
    <property type="protein sequence ID" value="CAG7656226.1"/>
    <property type="molecule type" value="Genomic_DNA"/>
</dbReference>
<protein>
    <recommendedName>
        <fullName evidence="4">Transcriptional regulator</fullName>
    </recommendedName>
</protein>
<feature type="region of interest" description="Disordered" evidence="1">
    <location>
        <begin position="147"/>
        <end position="170"/>
    </location>
</feature>
<evidence type="ECO:0000313" key="2">
    <source>
        <dbReference type="EMBL" id="CAG7656226.1"/>
    </source>
</evidence>
<dbReference type="Proteomes" id="UP001153328">
    <property type="component" value="Unassembled WGS sequence"/>
</dbReference>
<sequence>MDGTNVAREDSAASTHPLAYVRRRHGWSYQDVARVIAEHARALGVPMAARREKVWRWEHWGVVPEADSQRALARALGIPARDVDARPWPRWLPAHGGMPDGLPWTTEGSLTALAGVLDDAAADPRGFPIADEQALLDAIADWDAAGAEDARHRGAGAREQVPAQAGADPHPVDGPVLDWLEAGVTGLRQLDDRLGGAAVRHRVEADLRLVSGLLRRGRPGRGGRAAERRLLRVAADLAQLGGWAATDAGRHGAAQRHYLTALRLAYSAGDRPLAVAVWSGLALQSVIADRPRDAMAAAEAAVRAAGGAPPQVRALAASRLARAHAAAGAEGAFRRAAAEAERQLATAGAQEGPAWLYWLDAAELAAQQGLGLLALGLAAEAAPLLDGALAALDPSFLRDRSLYAARAAQAHARTGDREGALALGREAARLSRQCGSPRLAAALDELKVTLDQDGQPDWSADT</sequence>
<dbReference type="RefSeq" id="WP_240165741.1">
    <property type="nucleotide sequence ID" value="NZ_CAJVAX010000021.1"/>
</dbReference>
<gene>
    <name evidence="2" type="ORF">SBRY_70396</name>
</gene>
<dbReference type="AlphaFoldDB" id="A0A9W4MJZ0"/>
<name>A0A9W4MJZ0_9ACTN</name>
<reference evidence="2" key="1">
    <citation type="submission" date="2021-06" db="EMBL/GenBank/DDBJ databases">
        <authorList>
            <person name="Arsene-Ploetze F."/>
        </authorList>
    </citation>
    <scope>NUCLEOTIDE SEQUENCE</scope>
    <source>
        <strain evidence="2">SBRY1</strain>
    </source>
</reference>
<accession>A0A9W4MJZ0</accession>
<proteinExistence type="predicted"/>
<evidence type="ECO:0000313" key="3">
    <source>
        <dbReference type="Proteomes" id="UP001153328"/>
    </source>
</evidence>